<dbReference type="SUPFAM" id="SSF56112">
    <property type="entry name" value="Protein kinase-like (PK-like)"/>
    <property type="match status" value="1"/>
</dbReference>
<evidence type="ECO:0000256" key="2">
    <source>
        <dbReference type="ARBA" id="ARBA00011961"/>
    </source>
</evidence>
<keyword evidence="3" id="KW-0808">Transferase</keyword>
<evidence type="ECO:0000256" key="5">
    <source>
        <dbReference type="ARBA" id="ARBA00022777"/>
    </source>
</evidence>
<comment type="similarity">
    <text evidence="1">Belongs to the fructosamine kinase family.</text>
</comment>
<dbReference type="EnsemblPlants" id="MELO3C006151.2.1">
    <property type="protein sequence ID" value="MELO3C006151.2.1"/>
    <property type="gene ID" value="MELO3C006151.2"/>
</dbReference>
<evidence type="ECO:0000256" key="8">
    <source>
        <dbReference type="SAM" id="MobiDB-lite"/>
    </source>
</evidence>
<dbReference type="GO" id="GO:0005524">
    <property type="term" value="F:ATP binding"/>
    <property type="evidence" value="ECO:0007669"/>
    <property type="project" value="UniProtKB-KW"/>
</dbReference>
<feature type="compositionally biased region" description="Low complexity" evidence="8">
    <location>
        <begin position="20"/>
        <end position="30"/>
    </location>
</feature>
<keyword evidence="5" id="KW-0418">Kinase</keyword>
<dbReference type="GO" id="GO:0005737">
    <property type="term" value="C:cytoplasm"/>
    <property type="evidence" value="ECO:0007669"/>
    <property type="project" value="UniProtKB-ARBA"/>
</dbReference>
<evidence type="ECO:0000256" key="6">
    <source>
        <dbReference type="ARBA" id="ARBA00022840"/>
    </source>
</evidence>
<keyword evidence="4" id="KW-0547">Nucleotide-binding</keyword>
<dbReference type="InterPro" id="IPR016477">
    <property type="entry name" value="Fructo-/Ketosamine-3-kinase"/>
</dbReference>
<evidence type="ECO:0000256" key="7">
    <source>
        <dbReference type="ARBA" id="ARBA00048655"/>
    </source>
</evidence>
<feature type="region of interest" description="Disordered" evidence="8">
    <location>
        <begin position="1"/>
        <end position="33"/>
    </location>
</feature>
<dbReference type="GO" id="GO:0016301">
    <property type="term" value="F:kinase activity"/>
    <property type="evidence" value="ECO:0007669"/>
    <property type="project" value="UniProtKB-KW"/>
</dbReference>
<name>A0A9I9CNJ4_CUCME</name>
<organism evidence="9">
    <name type="scientific">Cucumis melo</name>
    <name type="common">Muskmelon</name>
    <dbReference type="NCBI Taxonomy" id="3656"/>
    <lineage>
        <taxon>Eukaryota</taxon>
        <taxon>Viridiplantae</taxon>
        <taxon>Streptophyta</taxon>
        <taxon>Embryophyta</taxon>
        <taxon>Tracheophyta</taxon>
        <taxon>Spermatophyta</taxon>
        <taxon>Magnoliopsida</taxon>
        <taxon>eudicotyledons</taxon>
        <taxon>Gunneridae</taxon>
        <taxon>Pentapetalae</taxon>
        <taxon>rosids</taxon>
        <taxon>fabids</taxon>
        <taxon>Cucurbitales</taxon>
        <taxon>Cucurbitaceae</taxon>
        <taxon>Benincaseae</taxon>
        <taxon>Cucumis</taxon>
    </lineage>
</organism>
<dbReference type="PANTHER" id="PTHR12149">
    <property type="entry name" value="FRUCTOSAMINE 3 KINASE-RELATED PROTEIN"/>
    <property type="match status" value="1"/>
</dbReference>
<dbReference type="FunFam" id="3.30.200.20:FF:000264">
    <property type="entry name" value="Protein-ribulosamine 3-kinase, chloroplastic"/>
    <property type="match status" value="1"/>
</dbReference>
<dbReference type="Gene3D" id="3.90.1200.10">
    <property type="match status" value="1"/>
</dbReference>
<keyword evidence="6" id="KW-0067">ATP-binding</keyword>
<comment type="catalytic activity">
    <reaction evidence="7">
        <text>N(6)-D-ribulosyl-L-lysyl-[protein] + ATP = N(6)-(3-O-phospho-D-ribulosyl)-L-lysyl-[protein] + ADP + H(+)</text>
        <dbReference type="Rhea" id="RHEA:48432"/>
        <dbReference type="Rhea" id="RHEA-COMP:12103"/>
        <dbReference type="Rhea" id="RHEA-COMP:12104"/>
        <dbReference type="ChEBI" id="CHEBI:15378"/>
        <dbReference type="ChEBI" id="CHEBI:30616"/>
        <dbReference type="ChEBI" id="CHEBI:90418"/>
        <dbReference type="ChEBI" id="CHEBI:90420"/>
        <dbReference type="ChEBI" id="CHEBI:456216"/>
        <dbReference type="EC" id="2.7.1.172"/>
    </reaction>
    <physiologicalReaction direction="left-to-right" evidence="7">
        <dbReference type="Rhea" id="RHEA:48433"/>
    </physiologicalReaction>
</comment>
<dbReference type="Gramene" id="MELO3C006151.2.1">
    <property type="protein sequence ID" value="MELO3C006151.2.1"/>
    <property type="gene ID" value="MELO3C006151.2"/>
</dbReference>
<dbReference type="InterPro" id="IPR011009">
    <property type="entry name" value="Kinase-like_dom_sf"/>
</dbReference>
<dbReference type="GO" id="GO:0102193">
    <property type="term" value="F:protein-ribulosamine 3-kinase activity"/>
    <property type="evidence" value="ECO:0007669"/>
    <property type="project" value="UniProtKB-EC"/>
</dbReference>
<evidence type="ECO:0000256" key="1">
    <source>
        <dbReference type="ARBA" id="ARBA00009460"/>
    </source>
</evidence>
<evidence type="ECO:0000256" key="3">
    <source>
        <dbReference type="ARBA" id="ARBA00022679"/>
    </source>
</evidence>
<dbReference type="EC" id="2.7.1.172" evidence="2"/>
<dbReference type="PANTHER" id="PTHR12149:SF8">
    <property type="entry name" value="PROTEIN-RIBULOSAMINE 3-KINASE"/>
    <property type="match status" value="1"/>
</dbReference>
<protein>
    <recommendedName>
        <fullName evidence="2">protein-ribulosamine 3-kinase</fullName>
        <ecNumber evidence="2">2.7.1.172</ecNumber>
    </recommendedName>
</protein>
<dbReference type="Pfam" id="PF03881">
    <property type="entry name" value="Fructosamin_kin"/>
    <property type="match status" value="1"/>
</dbReference>
<reference evidence="9" key="1">
    <citation type="submission" date="2023-03" db="UniProtKB">
        <authorList>
            <consortium name="EnsemblPlants"/>
        </authorList>
    </citation>
    <scope>IDENTIFICATION</scope>
</reference>
<evidence type="ECO:0000256" key="4">
    <source>
        <dbReference type="ARBA" id="ARBA00022741"/>
    </source>
</evidence>
<proteinExistence type="inferred from homology"/>
<dbReference type="AlphaFoldDB" id="A0A9I9CNJ4"/>
<evidence type="ECO:0000313" key="9">
    <source>
        <dbReference type="EnsemblPlants" id="MELO3C006151.2.1"/>
    </source>
</evidence>
<dbReference type="Gene3D" id="3.30.200.20">
    <property type="entry name" value="Phosphorylase Kinase, domain 1"/>
    <property type="match status" value="1"/>
</dbReference>
<accession>A0A9I9CNJ4</accession>
<sequence length="405" mass="44913">IIRVGTASFHRFPNSHPHRASNNATASSTSRVPSSEKIMAAHVSLNCFPSSSSPSLLRSPPLSYAKRQPVSVAAMGDDPIKEWILSEGKATQITKISPVGGGCINQANRYDTDAGSFFVKRNRSIGPSMFEAEALGLSAMYETQTIRVPKPFKFGSLPSGGSYIIMEFIEFGSSRGNQSELGRRLAEMHKSGKSDKGFGFDVNNTIGRVISVSSYSNCATYDPSTPQMNTWSSDWVQFYAEERLGFQVRLALDQYGDNMIYEKVLNDKRAVMFGPRSSKLVMDPKRGQRLAKSIGSLFDNVVIEPCLLHGDLWSGNISSDKNGEPVILDPAYGHNEAEFGMSWCAGFGGSFYDAYFKVMPKQPGFEKRRDLYLLYHYLNHYNLFGSGYRSSAMSIIDDYLRMLQA</sequence>